<dbReference type="Proteomes" id="UP001066276">
    <property type="component" value="Chromosome 11"/>
</dbReference>
<comment type="caution">
    <text evidence="1">The sequence shown here is derived from an EMBL/GenBank/DDBJ whole genome shotgun (WGS) entry which is preliminary data.</text>
</comment>
<gene>
    <name evidence="1" type="ORF">NDU88_002254</name>
</gene>
<name>A0AAV7LBU7_PLEWA</name>
<evidence type="ECO:0000313" key="2">
    <source>
        <dbReference type="Proteomes" id="UP001066276"/>
    </source>
</evidence>
<dbReference type="EMBL" id="JANPWB010000015">
    <property type="protein sequence ID" value="KAJ1089101.1"/>
    <property type="molecule type" value="Genomic_DNA"/>
</dbReference>
<keyword evidence="2" id="KW-1185">Reference proteome</keyword>
<reference evidence="1" key="1">
    <citation type="journal article" date="2022" name="bioRxiv">
        <title>Sequencing and chromosome-scale assembly of the giantPleurodeles waltlgenome.</title>
        <authorList>
            <person name="Brown T."/>
            <person name="Elewa A."/>
            <person name="Iarovenko S."/>
            <person name="Subramanian E."/>
            <person name="Araus A.J."/>
            <person name="Petzold A."/>
            <person name="Susuki M."/>
            <person name="Suzuki K.-i.T."/>
            <person name="Hayashi T."/>
            <person name="Toyoda A."/>
            <person name="Oliveira C."/>
            <person name="Osipova E."/>
            <person name="Leigh N.D."/>
            <person name="Simon A."/>
            <person name="Yun M.H."/>
        </authorList>
    </citation>
    <scope>NUCLEOTIDE SEQUENCE</scope>
    <source>
        <strain evidence="1">20211129_DDA</strain>
        <tissue evidence="1">Liver</tissue>
    </source>
</reference>
<sequence>MASKKRYSQSAEHYGEQYAERRAKALLTSYVRRQSTGWLAAEQGAGEECEQGREPAGKQIVWHIARRPYRNTSVLQSLLLGHCACLPAQTFFLKLPLLPKILRGGLGRSLAGTALRGRGQYSGELSNDIDLVSLRMVGGGLRARAAFCFLRTAHLVLSHADSLQCRGIDVFPFSSHTALGGEKFVTKSSERPNPPVYFKDTDLTIYRSRVDLQALKVSLIGKDRQVLLRETRHAPNLLATSALEV</sequence>
<proteinExistence type="predicted"/>
<dbReference type="AlphaFoldDB" id="A0AAV7LBU7"/>
<evidence type="ECO:0000313" key="1">
    <source>
        <dbReference type="EMBL" id="KAJ1089101.1"/>
    </source>
</evidence>
<protein>
    <submittedName>
        <fullName evidence="1">Uncharacterized protein</fullName>
    </submittedName>
</protein>
<organism evidence="1 2">
    <name type="scientific">Pleurodeles waltl</name>
    <name type="common">Iberian ribbed newt</name>
    <dbReference type="NCBI Taxonomy" id="8319"/>
    <lineage>
        <taxon>Eukaryota</taxon>
        <taxon>Metazoa</taxon>
        <taxon>Chordata</taxon>
        <taxon>Craniata</taxon>
        <taxon>Vertebrata</taxon>
        <taxon>Euteleostomi</taxon>
        <taxon>Amphibia</taxon>
        <taxon>Batrachia</taxon>
        <taxon>Caudata</taxon>
        <taxon>Salamandroidea</taxon>
        <taxon>Salamandridae</taxon>
        <taxon>Pleurodelinae</taxon>
        <taxon>Pleurodeles</taxon>
    </lineage>
</organism>
<accession>A0AAV7LBU7</accession>